<dbReference type="Pfam" id="PF13409">
    <property type="entry name" value="GST_N_2"/>
    <property type="match status" value="1"/>
</dbReference>
<proteinExistence type="predicted"/>
<evidence type="ECO:0000259" key="2">
    <source>
        <dbReference type="Pfam" id="PF22041"/>
    </source>
</evidence>
<dbReference type="OrthoDB" id="4951845at2759"/>
<dbReference type="CDD" id="cd03038">
    <property type="entry name" value="GST_N_etherase_LigE"/>
    <property type="match status" value="1"/>
</dbReference>
<reference evidence="3 4" key="1">
    <citation type="journal article" date="2018" name="IMA Fungus">
        <title>IMA Genome-F 9: Draft genome sequence of Annulohypoxylon stygium, Aspergillus mulundensis, Berkeleyomyces basicola (syn. Thielaviopsis basicola), Ceratocystis smalleyi, two Cercospora beticola strains, Coleophoma cylindrospora, Fusarium fracticaudum, Phialophora cf. hyalina, and Morchella septimelata.</title>
        <authorList>
            <person name="Wingfield B.D."/>
            <person name="Bills G.F."/>
            <person name="Dong Y."/>
            <person name="Huang W."/>
            <person name="Nel W.J."/>
            <person name="Swalarsk-Parry B.S."/>
            <person name="Vaghefi N."/>
            <person name="Wilken P.M."/>
            <person name="An Z."/>
            <person name="de Beer Z.W."/>
            <person name="De Vos L."/>
            <person name="Chen L."/>
            <person name="Duong T.A."/>
            <person name="Gao Y."/>
            <person name="Hammerbacher A."/>
            <person name="Kikkert J.R."/>
            <person name="Li Y."/>
            <person name="Li H."/>
            <person name="Li K."/>
            <person name="Li Q."/>
            <person name="Liu X."/>
            <person name="Ma X."/>
            <person name="Naidoo K."/>
            <person name="Pethybridge S.J."/>
            <person name="Sun J."/>
            <person name="Steenkamp E.T."/>
            <person name="van der Nest M.A."/>
            <person name="van Wyk S."/>
            <person name="Wingfield M.J."/>
            <person name="Xiong C."/>
            <person name="Yue Q."/>
            <person name="Zhang X."/>
        </authorList>
    </citation>
    <scope>NUCLEOTIDE SEQUENCE [LARGE SCALE GENOMIC DNA]</scope>
    <source>
        <strain evidence="3 4">BP 5553</strain>
    </source>
</reference>
<protein>
    <submittedName>
        <fullName evidence="3">Uncharacterized protein</fullName>
    </submittedName>
</protein>
<dbReference type="InterPro" id="IPR004045">
    <property type="entry name" value="Glutathione_S-Trfase_N"/>
</dbReference>
<feature type="domain" description="Glutathione S-transferase UstS-like C-terminal" evidence="2">
    <location>
        <begin position="113"/>
        <end position="222"/>
    </location>
</feature>
<dbReference type="RefSeq" id="XP_031869087.1">
    <property type="nucleotide sequence ID" value="XM_032014406.1"/>
</dbReference>
<dbReference type="Proteomes" id="UP000254866">
    <property type="component" value="Unassembled WGS sequence"/>
</dbReference>
<dbReference type="AlphaFoldDB" id="A0A370TLN4"/>
<dbReference type="Gene3D" id="3.40.30.10">
    <property type="entry name" value="Glutaredoxin"/>
    <property type="match status" value="1"/>
</dbReference>
<evidence type="ECO:0000313" key="4">
    <source>
        <dbReference type="Proteomes" id="UP000254866"/>
    </source>
</evidence>
<accession>A0A370TLN4</accession>
<comment type="caution">
    <text evidence="3">The sequence shown here is derived from an EMBL/GenBank/DDBJ whole genome shotgun (WGS) entry which is preliminary data.</text>
</comment>
<dbReference type="InterPro" id="IPR036282">
    <property type="entry name" value="Glutathione-S-Trfase_C_sf"/>
</dbReference>
<evidence type="ECO:0000259" key="1">
    <source>
        <dbReference type="Pfam" id="PF13409"/>
    </source>
</evidence>
<dbReference type="GeneID" id="43598632"/>
<organism evidence="3 4">
    <name type="scientific">Venustampulla echinocandica</name>
    <dbReference type="NCBI Taxonomy" id="2656787"/>
    <lineage>
        <taxon>Eukaryota</taxon>
        <taxon>Fungi</taxon>
        <taxon>Dikarya</taxon>
        <taxon>Ascomycota</taxon>
        <taxon>Pezizomycotina</taxon>
        <taxon>Leotiomycetes</taxon>
        <taxon>Helotiales</taxon>
        <taxon>Pleuroascaceae</taxon>
        <taxon>Venustampulla</taxon>
    </lineage>
</organism>
<feature type="domain" description="GST N-terminal" evidence="1">
    <location>
        <begin position="20"/>
        <end position="93"/>
    </location>
</feature>
<dbReference type="Pfam" id="PF22041">
    <property type="entry name" value="GST_C_7"/>
    <property type="match status" value="1"/>
</dbReference>
<evidence type="ECO:0000313" key="3">
    <source>
        <dbReference type="EMBL" id="RDL36431.1"/>
    </source>
</evidence>
<gene>
    <name evidence="3" type="ORF">BP5553_05783</name>
</gene>
<sequence length="243" mass="27509">MTNSKLTLFDIPSKGRRACWSLNPWKTRMTLNFKNIDYQTQWVEYPDIEPTLSPNVPPNPPSSGAPAYTIPAVQFPDSSYLMDSKPIAYHLESLYPSPHLHLESPSLSQVEAIISELMTALAPESMPRAPLNILNDCSAEYFQRKREEKLGMTFEKFVAAKGGEKAWEAAMPAITQLGEVLKKEEGPFVLGTTPSYADFVIAGFLQMLKWMEEKAMFERFLKIEPALGKLYEACGKWLERDDH</sequence>
<keyword evidence="4" id="KW-1185">Reference proteome</keyword>
<dbReference type="Gene3D" id="1.20.1050.10">
    <property type="match status" value="1"/>
</dbReference>
<dbReference type="STRING" id="2656787.A0A370TLN4"/>
<dbReference type="InterPro" id="IPR036249">
    <property type="entry name" value="Thioredoxin-like_sf"/>
</dbReference>
<dbReference type="InterPro" id="IPR054416">
    <property type="entry name" value="GST_UstS-like_C"/>
</dbReference>
<dbReference type="SUPFAM" id="SSF47616">
    <property type="entry name" value="GST C-terminal domain-like"/>
    <property type="match status" value="1"/>
</dbReference>
<dbReference type="SUPFAM" id="SSF52833">
    <property type="entry name" value="Thioredoxin-like"/>
    <property type="match status" value="1"/>
</dbReference>
<dbReference type="EMBL" id="NPIC01000004">
    <property type="protein sequence ID" value="RDL36431.1"/>
    <property type="molecule type" value="Genomic_DNA"/>
</dbReference>
<name>A0A370TLN4_9HELO</name>